<evidence type="ECO:0000256" key="7">
    <source>
        <dbReference type="ARBA" id="ARBA00022694"/>
    </source>
</evidence>
<comment type="pathway">
    <text evidence="3">tRNA modification; 5-methoxycarbonylmethyl-2-thiouridine-tRNA biosynthesis.</text>
</comment>
<keyword evidence="8" id="KW-0539">Nucleus</keyword>
<keyword evidence="11" id="KW-1185">Reference proteome</keyword>
<comment type="subcellular location">
    <subcellularLocation>
        <location evidence="2">Cytoplasm</location>
    </subcellularLocation>
    <subcellularLocation>
        <location evidence="1">Nucleus</location>
    </subcellularLocation>
</comment>
<dbReference type="InterPro" id="IPR019519">
    <property type="entry name" value="Elp5"/>
</dbReference>
<dbReference type="GO" id="GO:0002098">
    <property type="term" value="P:tRNA wobble uridine modification"/>
    <property type="evidence" value="ECO:0007669"/>
    <property type="project" value="InterPro"/>
</dbReference>
<evidence type="ECO:0000256" key="6">
    <source>
        <dbReference type="ARBA" id="ARBA00022490"/>
    </source>
</evidence>
<evidence type="ECO:0000256" key="3">
    <source>
        <dbReference type="ARBA" id="ARBA00005043"/>
    </source>
</evidence>
<dbReference type="PANTHER" id="PTHR15641:SF1">
    <property type="entry name" value="ELONGATOR COMPLEX PROTEIN 5"/>
    <property type="match status" value="1"/>
</dbReference>
<evidence type="ECO:0000256" key="5">
    <source>
        <dbReference type="ARBA" id="ARBA00020264"/>
    </source>
</evidence>
<feature type="compositionally biased region" description="Polar residues" evidence="9">
    <location>
        <begin position="147"/>
        <end position="160"/>
    </location>
</feature>
<evidence type="ECO:0000256" key="9">
    <source>
        <dbReference type="SAM" id="MobiDB-lite"/>
    </source>
</evidence>
<dbReference type="Proteomes" id="UP001054857">
    <property type="component" value="Unassembled WGS sequence"/>
</dbReference>
<evidence type="ECO:0000256" key="2">
    <source>
        <dbReference type="ARBA" id="ARBA00004496"/>
    </source>
</evidence>
<reference evidence="10 11" key="1">
    <citation type="journal article" date="2021" name="Sci. Rep.">
        <title>Genome sequencing of the multicellular alga Astrephomene provides insights into convergent evolution of germ-soma differentiation.</title>
        <authorList>
            <person name="Yamashita S."/>
            <person name="Yamamoto K."/>
            <person name="Matsuzaki R."/>
            <person name="Suzuki S."/>
            <person name="Yamaguchi H."/>
            <person name="Hirooka S."/>
            <person name="Minakuchi Y."/>
            <person name="Miyagishima S."/>
            <person name="Kawachi M."/>
            <person name="Toyoda A."/>
            <person name="Nozaki H."/>
        </authorList>
    </citation>
    <scope>NUCLEOTIDE SEQUENCE [LARGE SCALE GENOMIC DNA]</scope>
    <source>
        <strain evidence="10 11">NIES-4017</strain>
    </source>
</reference>
<dbReference type="AlphaFoldDB" id="A0AAD3HTZ3"/>
<feature type="region of interest" description="Disordered" evidence="9">
    <location>
        <begin position="103"/>
        <end position="127"/>
    </location>
</feature>
<dbReference type="GO" id="GO:0005829">
    <property type="term" value="C:cytosol"/>
    <property type="evidence" value="ECO:0007669"/>
    <property type="project" value="TreeGrafter"/>
</dbReference>
<keyword evidence="7" id="KW-0819">tRNA processing</keyword>
<gene>
    <name evidence="10" type="ORF">Agub_g15513</name>
</gene>
<protein>
    <recommendedName>
        <fullName evidence="5">Elongator complex protein 5</fullName>
    </recommendedName>
</protein>
<feature type="region of interest" description="Disordered" evidence="9">
    <location>
        <begin position="143"/>
        <end position="187"/>
    </location>
</feature>
<feature type="non-terminal residue" evidence="10">
    <location>
        <position position="522"/>
    </location>
</feature>
<dbReference type="EMBL" id="BMAR01000074">
    <property type="protein sequence ID" value="GFR52881.1"/>
    <property type="molecule type" value="Genomic_DNA"/>
</dbReference>
<evidence type="ECO:0000256" key="4">
    <source>
        <dbReference type="ARBA" id="ARBA00009567"/>
    </source>
</evidence>
<feature type="compositionally biased region" description="Low complexity" evidence="9">
    <location>
        <begin position="106"/>
        <end position="127"/>
    </location>
</feature>
<evidence type="ECO:0000313" key="11">
    <source>
        <dbReference type="Proteomes" id="UP001054857"/>
    </source>
</evidence>
<dbReference type="GO" id="GO:0033588">
    <property type="term" value="C:elongator holoenzyme complex"/>
    <property type="evidence" value="ECO:0007669"/>
    <property type="project" value="InterPro"/>
</dbReference>
<proteinExistence type="inferred from homology"/>
<dbReference type="GO" id="GO:0000049">
    <property type="term" value="F:tRNA binding"/>
    <property type="evidence" value="ECO:0007669"/>
    <property type="project" value="TreeGrafter"/>
</dbReference>
<comment type="caution">
    <text evidence="10">The sequence shown here is derived from an EMBL/GenBank/DDBJ whole genome shotgun (WGS) entry which is preliminary data.</text>
</comment>
<organism evidence="10 11">
    <name type="scientific">Astrephomene gubernaculifera</name>
    <dbReference type="NCBI Taxonomy" id="47775"/>
    <lineage>
        <taxon>Eukaryota</taxon>
        <taxon>Viridiplantae</taxon>
        <taxon>Chlorophyta</taxon>
        <taxon>core chlorophytes</taxon>
        <taxon>Chlorophyceae</taxon>
        <taxon>CS clade</taxon>
        <taxon>Chlamydomonadales</taxon>
        <taxon>Astrephomenaceae</taxon>
        <taxon>Astrephomene</taxon>
    </lineage>
</organism>
<dbReference type="GO" id="GO:0005634">
    <property type="term" value="C:nucleus"/>
    <property type="evidence" value="ECO:0007669"/>
    <property type="project" value="UniProtKB-SubCell"/>
</dbReference>
<evidence type="ECO:0000313" key="10">
    <source>
        <dbReference type="EMBL" id="GFR52881.1"/>
    </source>
</evidence>
<name>A0AAD3HTZ3_9CHLO</name>
<evidence type="ECO:0000256" key="8">
    <source>
        <dbReference type="ARBA" id="ARBA00023242"/>
    </source>
</evidence>
<dbReference type="PANTHER" id="PTHR15641">
    <property type="entry name" value="ELONGATOR COMPLEX PROTEIN 5"/>
    <property type="match status" value="1"/>
</dbReference>
<comment type="similarity">
    <text evidence="4">Belongs to the ELP5 family.</text>
</comment>
<accession>A0AAD3HTZ3</accession>
<evidence type="ECO:0000256" key="1">
    <source>
        <dbReference type="ARBA" id="ARBA00004123"/>
    </source>
</evidence>
<sequence length="522" mass="52931">MDAAVRHLRDGALPDAASCATCCVLDHLGVLGGAMMLKHALQSFISAMRQGRSQAMCVRIVDLNGSLADVAQLTAAPAPAGKPAADVEVVDMYSDPWGWRQDMEQSSAETTSASPLAASPTTSSPQPGLEALKAALLKPPPASLLSQTRQNTAPDATSSGYRDADGEDDVGCRGASASSLPGGVGSAAPGCRSVCVVVGCLSSLMERYGEWQCLSLLEAVQRSPLVSCVLTSLHTDMHPERVVAGLRRQCSCWLEPSPLSPLQTEVAQRALAAGSSGGGEGACGALAGRLDCRVKRRTGRVKVDSELYSLLLPVGPWAHPQPPACRPPPPCRLAFSPAPPFLLDLPDPKALVQLQQRPPHHTAAAAAAPAAAAAAPAAAAPAGGAQQAPVPAVGAVGAAGRAAGGSNGGGGGGGQAVGLLGGVASAGELARAVGSGMRLTLTEEERRAKEQVVLPYQHQGRQRGPAAEAYAAGDHRAYLPPAAGGVGPAAGGPGQRALGHILYVRDSGSEADSDQELDEDLD</sequence>
<keyword evidence="6" id="KW-0963">Cytoplasm</keyword>